<keyword evidence="1 8" id="KW-0963">Cytoplasm</keyword>
<comment type="catalytic activity">
    <reaction evidence="8">
        <text>Mo-molybdopterin + GTP + H(+) = Mo-molybdopterin guanine dinucleotide + diphosphate</text>
        <dbReference type="Rhea" id="RHEA:34243"/>
        <dbReference type="ChEBI" id="CHEBI:15378"/>
        <dbReference type="ChEBI" id="CHEBI:33019"/>
        <dbReference type="ChEBI" id="CHEBI:37565"/>
        <dbReference type="ChEBI" id="CHEBI:71302"/>
        <dbReference type="ChEBI" id="CHEBI:71310"/>
        <dbReference type="EC" id="2.7.7.77"/>
    </reaction>
</comment>
<dbReference type="EC" id="2.7.7.77" evidence="8"/>
<evidence type="ECO:0000256" key="2">
    <source>
        <dbReference type="ARBA" id="ARBA00022679"/>
    </source>
</evidence>
<feature type="binding site" evidence="8">
    <location>
        <begin position="15"/>
        <end position="17"/>
    </location>
    <ligand>
        <name>GTP</name>
        <dbReference type="ChEBI" id="CHEBI:37565"/>
    </ligand>
</feature>
<keyword evidence="7 8" id="KW-0501">Molybdenum cofactor biosynthesis</keyword>
<evidence type="ECO:0000313" key="10">
    <source>
        <dbReference type="EMBL" id="HEM67767.1"/>
    </source>
</evidence>
<comment type="caution">
    <text evidence="10">The sequence shown here is derived from an EMBL/GenBank/DDBJ whole genome shotgun (WGS) entry which is preliminary data.</text>
</comment>
<feature type="binding site" evidence="8">
    <location>
        <position position="78"/>
    </location>
    <ligand>
        <name>GTP</name>
        <dbReference type="ChEBI" id="CHEBI:37565"/>
    </ligand>
</feature>
<reference evidence="10" key="1">
    <citation type="journal article" date="2020" name="mSystems">
        <title>Genome- and Community-Level Interaction Insights into Carbon Utilization and Element Cycling Functions of Hydrothermarchaeota in Hydrothermal Sediment.</title>
        <authorList>
            <person name="Zhou Z."/>
            <person name="Liu Y."/>
            <person name="Xu W."/>
            <person name="Pan J."/>
            <person name="Luo Z.H."/>
            <person name="Li M."/>
        </authorList>
    </citation>
    <scope>NUCLEOTIDE SEQUENCE [LARGE SCALE GENOMIC DNA]</scope>
    <source>
        <strain evidence="10">SpSt-125</strain>
    </source>
</reference>
<evidence type="ECO:0000256" key="3">
    <source>
        <dbReference type="ARBA" id="ARBA00022723"/>
    </source>
</evidence>
<evidence type="ECO:0000256" key="8">
    <source>
        <dbReference type="HAMAP-Rule" id="MF_00316"/>
    </source>
</evidence>
<evidence type="ECO:0000256" key="4">
    <source>
        <dbReference type="ARBA" id="ARBA00022741"/>
    </source>
</evidence>
<evidence type="ECO:0000256" key="5">
    <source>
        <dbReference type="ARBA" id="ARBA00022842"/>
    </source>
</evidence>
<proteinExistence type="inferred from homology"/>
<evidence type="ECO:0000256" key="1">
    <source>
        <dbReference type="ARBA" id="ARBA00022490"/>
    </source>
</evidence>
<evidence type="ECO:0000256" key="6">
    <source>
        <dbReference type="ARBA" id="ARBA00023134"/>
    </source>
</evidence>
<evidence type="ECO:0000259" key="9">
    <source>
        <dbReference type="Pfam" id="PF12804"/>
    </source>
</evidence>
<comment type="domain">
    <text evidence="8">The N-terminal domain determines nucleotide recognition and specific binding, while the C-terminal domain determines the specific binding to the target protein.</text>
</comment>
<feature type="binding site" evidence="8">
    <location>
        <position position="104"/>
    </location>
    <ligand>
        <name>GTP</name>
        <dbReference type="ChEBI" id="CHEBI:37565"/>
    </ligand>
</feature>
<organism evidence="10">
    <name type="scientific">Ignisphaera aggregans</name>
    <dbReference type="NCBI Taxonomy" id="334771"/>
    <lineage>
        <taxon>Archaea</taxon>
        <taxon>Thermoproteota</taxon>
        <taxon>Thermoprotei</taxon>
        <taxon>Desulfurococcales</taxon>
        <taxon>Desulfurococcaceae</taxon>
        <taxon>Ignisphaera</taxon>
    </lineage>
</organism>
<feature type="binding site" evidence="8">
    <location>
        <position position="104"/>
    </location>
    <ligand>
        <name>Mg(2+)</name>
        <dbReference type="ChEBI" id="CHEBI:18420"/>
    </ligand>
</feature>
<keyword evidence="5 8" id="KW-0460">Magnesium</keyword>
<dbReference type="GO" id="GO:0005737">
    <property type="term" value="C:cytoplasm"/>
    <property type="evidence" value="ECO:0007669"/>
    <property type="project" value="UniProtKB-SubCell"/>
</dbReference>
<keyword evidence="10" id="KW-0548">Nucleotidyltransferase</keyword>
<accession>A0A7J2U614</accession>
<comment type="caution">
    <text evidence="8">Lacks conserved residue(s) required for the propagation of feature annotation.</text>
</comment>
<dbReference type="InterPro" id="IPR029044">
    <property type="entry name" value="Nucleotide-diphossugar_trans"/>
</dbReference>
<dbReference type="EMBL" id="DSEU01000066">
    <property type="protein sequence ID" value="HEM67767.1"/>
    <property type="molecule type" value="Genomic_DNA"/>
</dbReference>
<keyword evidence="6 8" id="KW-0342">GTP-binding</keyword>
<evidence type="ECO:0000256" key="7">
    <source>
        <dbReference type="ARBA" id="ARBA00023150"/>
    </source>
</evidence>
<comment type="function">
    <text evidence="8">Transfers a GMP moiety from GTP to Mo-molybdopterin (Mo-MPT) cofactor (Moco or molybdenum cofactor) to form Mo-molybdopterin guanine dinucleotide (Mo-MGD) cofactor.</text>
</comment>
<feature type="domain" description="MobA-like NTP transferase" evidence="9">
    <location>
        <begin position="13"/>
        <end position="158"/>
    </location>
</feature>
<comment type="cofactor">
    <cofactor evidence="8">
        <name>Mg(2+)</name>
        <dbReference type="ChEBI" id="CHEBI:18420"/>
    </cofactor>
</comment>
<comment type="similarity">
    <text evidence="8">Belongs to the MobA family.</text>
</comment>
<dbReference type="PANTHER" id="PTHR19136:SF81">
    <property type="entry name" value="MOLYBDENUM COFACTOR GUANYLYLTRANSFERASE"/>
    <property type="match status" value="1"/>
</dbReference>
<dbReference type="GO" id="GO:0061603">
    <property type="term" value="F:molybdenum cofactor guanylyltransferase activity"/>
    <property type="evidence" value="ECO:0007669"/>
    <property type="project" value="UniProtKB-EC"/>
</dbReference>
<dbReference type="HAMAP" id="MF_00316">
    <property type="entry name" value="MobA"/>
    <property type="match status" value="1"/>
</dbReference>
<dbReference type="AlphaFoldDB" id="A0A7J2U614"/>
<feature type="binding site" evidence="8">
    <location>
        <position position="29"/>
    </location>
    <ligand>
        <name>GTP</name>
        <dbReference type="ChEBI" id="CHEBI:37565"/>
    </ligand>
</feature>
<comment type="subcellular location">
    <subcellularLocation>
        <location evidence="8">Cytoplasm</location>
    </subcellularLocation>
</comment>
<dbReference type="InterPro" id="IPR013482">
    <property type="entry name" value="Molybde_CF_guanTrfase"/>
</dbReference>
<keyword evidence="4 8" id="KW-0547">Nucleotide-binding</keyword>
<dbReference type="GO" id="GO:0006777">
    <property type="term" value="P:Mo-molybdopterin cofactor biosynthetic process"/>
    <property type="evidence" value="ECO:0007669"/>
    <property type="project" value="UniProtKB-KW"/>
</dbReference>
<dbReference type="InterPro" id="IPR025877">
    <property type="entry name" value="MobA-like_NTP_Trfase"/>
</dbReference>
<gene>
    <name evidence="8" type="primary">mobA</name>
    <name evidence="10" type="ORF">ENO26_09445</name>
</gene>
<protein>
    <recommendedName>
        <fullName evidence="8">Probable molybdenum cofactor guanylyltransferase</fullName>
        <shortName evidence="8">MoCo guanylyltransferase</shortName>
        <ecNumber evidence="8">2.7.7.77</ecNumber>
    </recommendedName>
    <alternativeName>
        <fullName evidence="8">GTP:molybdopterin guanylyltransferase</fullName>
    </alternativeName>
    <alternativeName>
        <fullName evidence="8">Mo-MPT guanylyltransferase</fullName>
    </alternativeName>
    <alternativeName>
        <fullName evidence="8">Molybdopterin guanylyltransferase</fullName>
    </alternativeName>
    <alternativeName>
        <fullName evidence="8">Molybdopterin-guanine dinucleotide synthase</fullName>
        <shortName evidence="8">MGD synthase</shortName>
    </alternativeName>
</protein>
<dbReference type="Pfam" id="PF12804">
    <property type="entry name" value="NTP_transf_3"/>
    <property type="match status" value="1"/>
</dbReference>
<keyword evidence="3 8" id="KW-0479">Metal-binding</keyword>
<name>A0A7J2U614_9CREN</name>
<dbReference type="PANTHER" id="PTHR19136">
    <property type="entry name" value="MOLYBDENUM COFACTOR GUANYLYLTRANSFERASE"/>
    <property type="match status" value="1"/>
</dbReference>
<dbReference type="GO" id="GO:0005525">
    <property type="term" value="F:GTP binding"/>
    <property type="evidence" value="ECO:0007669"/>
    <property type="project" value="UniProtKB-UniRule"/>
</dbReference>
<sequence length="210" mass="23847">MSKACVIIALIASILAGGSSIRIGFGIDKCFYSTHSKPLILHIVERLRNSRLFEEVYVFVSYRNAQHAWELGLNTAIDVIECGPLSAIYQLIKMFKEVFVVACDMPFISINNIERLLLQCSEDAVACIPRWSSTKFLEPLYAIYRRDATDLFEKCFALGELSIAKCIAGLNKVRFVNVESTFIEPHKEFFNVNTFEELKLVGDTHPWLAR</sequence>
<dbReference type="GO" id="GO:0046872">
    <property type="term" value="F:metal ion binding"/>
    <property type="evidence" value="ECO:0007669"/>
    <property type="project" value="UniProtKB-KW"/>
</dbReference>
<dbReference type="SUPFAM" id="SSF53448">
    <property type="entry name" value="Nucleotide-diphospho-sugar transferases"/>
    <property type="match status" value="1"/>
</dbReference>
<dbReference type="CDD" id="cd02503">
    <property type="entry name" value="MobA"/>
    <property type="match status" value="1"/>
</dbReference>
<dbReference type="Gene3D" id="3.90.550.10">
    <property type="entry name" value="Spore Coat Polysaccharide Biosynthesis Protein SpsA, Chain A"/>
    <property type="match status" value="1"/>
</dbReference>
<keyword evidence="2 8" id="KW-0808">Transferase</keyword>